<sequence length="133" mass="15029">FKSLHFPPGRPPSVIFPFVWTSLYVAMGYASYIAVHTYDDSYLTESESQVSSGIALHYAQLALNVLWTPLFFVRKQTKLALVDCTLLTLTTAWMTKILHVPTRGKSTWLLLPYCAWLSYATYLNAGVVYLNEG</sequence>
<feature type="non-terminal residue" evidence="1">
    <location>
        <position position="1"/>
    </location>
</feature>
<proteinExistence type="predicted"/>
<gene>
    <name evidence="1" type="ORF">BDY19DRAFT_884593</name>
</gene>
<keyword evidence="2" id="KW-1185">Reference proteome</keyword>
<dbReference type="EMBL" id="MU274904">
    <property type="protein sequence ID" value="KAI0092005.1"/>
    <property type="molecule type" value="Genomic_DNA"/>
</dbReference>
<comment type="caution">
    <text evidence="1">The sequence shown here is derived from an EMBL/GenBank/DDBJ whole genome shotgun (WGS) entry which is preliminary data.</text>
</comment>
<organism evidence="1 2">
    <name type="scientific">Irpex rosettiformis</name>
    <dbReference type="NCBI Taxonomy" id="378272"/>
    <lineage>
        <taxon>Eukaryota</taxon>
        <taxon>Fungi</taxon>
        <taxon>Dikarya</taxon>
        <taxon>Basidiomycota</taxon>
        <taxon>Agaricomycotina</taxon>
        <taxon>Agaricomycetes</taxon>
        <taxon>Polyporales</taxon>
        <taxon>Irpicaceae</taxon>
        <taxon>Irpex</taxon>
    </lineage>
</organism>
<protein>
    <submittedName>
        <fullName evidence="1">TspO/MBR-related protein</fullName>
    </submittedName>
</protein>
<evidence type="ECO:0000313" key="2">
    <source>
        <dbReference type="Proteomes" id="UP001055072"/>
    </source>
</evidence>
<evidence type="ECO:0000313" key="1">
    <source>
        <dbReference type="EMBL" id="KAI0092005.1"/>
    </source>
</evidence>
<accession>A0ACB8UDI5</accession>
<name>A0ACB8UDI5_9APHY</name>
<reference evidence="1" key="1">
    <citation type="journal article" date="2021" name="Environ. Microbiol.">
        <title>Gene family expansions and transcriptome signatures uncover fungal adaptations to wood decay.</title>
        <authorList>
            <person name="Hage H."/>
            <person name="Miyauchi S."/>
            <person name="Viragh M."/>
            <person name="Drula E."/>
            <person name="Min B."/>
            <person name="Chaduli D."/>
            <person name="Navarro D."/>
            <person name="Favel A."/>
            <person name="Norest M."/>
            <person name="Lesage-Meessen L."/>
            <person name="Balint B."/>
            <person name="Merenyi Z."/>
            <person name="de Eugenio L."/>
            <person name="Morin E."/>
            <person name="Martinez A.T."/>
            <person name="Baldrian P."/>
            <person name="Stursova M."/>
            <person name="Martinez M.J."/>
            <person name="Novotny C."/>
            <person name="Magnuson J.K."/>
            <person name="Spatafora J.W."/>
            <person name="Maurice S."/>
            <person name="Pangilinan J."/>
            <person name="Andreopoulos W."/>
            <person name="LaButti K."/>
            <person name="Hundley H."/>
            <person name="Na H."/>
            <person name="Kuo A."/>
            <person name="Barry K."/>
            <person name="Lipzen A."/>
            <person name="Henrissat B."/>
            <person name="Riley R."/>
            <person name="Ahrendt S."/>
            <person name="Nagy L.G."/>
            <person name="Grigoriev I.V."/>
            <person name="Martin F."/>
            <person name="Rosso M.N."/>
        </authorList>
    </citation>
    <scope>NUCLEOTIDE SEQUENCE</scope>
    <source>
        <strain evidence="1">CBS 384.51</strain>
    </source>
</reference>
<dbReference type="Proteomes" id="UP001055072">
    <property type="component" value="Unassembled WGS sequence"/>
</dbReference>